<dbReference type="PANTHER" id="PTHR13026:SF0">
    <property type="entry name" value="RIBOSOMAL RNA PROCESSING 1B"/>
    <property type="match status" value="1"/>
</dbReference>
<keyword evidence="4" id="KW-0539">Nucleus</keyword>
<feature type="compositionally biased region" description="Basic residues" evidence="5">
    <location>
        <begin position="509"/>
        <end position="518"/>
    </location>
</feature>
<organism evidence="7 8">
    <name type="scientific">Hippocampus comes</name>
    <name type="common">Tiger tail seahorse</name>
    <dbReference type="NCBI Taxonomy" id="109280"/>
    <lineage>
        <taxon>Eukaryota</taxon>
        <taxon>Metazoa</taxon>
        <taxon>Chordata</taxon>
        <taxon>Craniata</taxon>
        <taxon>Vertebrata</taxon>
        <taxon>Euteleostomi</taxon>
        <taxon>Actinopterygii</taxon>
        <taxon>Neopterygii</taxon>
        <taxon>Teleostei</taxon>
        <taxon>Neoteleostei</taxon>
        <taxon>Acanthomorphata</taxon>
        <taxon>Syngnathiaria</taxon>
        <taxon>Syngnathiformes</taxon>
        <taxon>Syngnathoidei</taxon>
        <taxon>Syngnathidae</taxon>
        <taxon>Hippocampus</taxon>
    </lineage>
</organism>
<feature type="compositionally biased region" description="Basic and acidic residues" evidence="5">
    <location>
        <begin position="429"/>
        <end position="443"/>
    </location>
</feature>
<feature type="transmembrane region" description="Helical" evidence="6">
    <location>
        <begin position="146"/>
        <end position="167"/>
    </location>
</feature>
<comment type="similarity">
    <text evidence="2">Belongs to the RRP1 family.</text>
</comment>
<feature type="transmembrane region" description="Helical" evidence="6">
    <location>
        <begin position="116"/>
        <end position="139"/>
    </location>
</feature>
<reference evidence="7" key="1">
    <citation type="submission" date="2025-08" db="UniProtKB">
        <authorList>
            <consortium name="Ensembl"/>
        </authorList>
    </citation>
    <scope>IDENTIFICATION</scope>
</reference>
<dbReference type="PANTHER" id="PTHR13026">
    <property type="entry name" value="NNP-1 PROTEIN NOVEL NUCLEAR PROTEIN 1 NOP52"/>
    <property type="match status" value="1"/>
</dbReference>
<feature type="compositionally biased region" description="Polar residues" evidence="5">
    <location>
        <begin position="658"/>
        <end position="667"/>
    </location>
</feature>
<dbReference type="Ensembl" id="ENSHCOT00000022642.1">
    <property type="protein sequence ID" value="ENSHCOP00000026968.1"/>
    <property type="gene ID" value="ENSHCOG00000018388.1"/>
</dbReference>
<evidence type="ECO:0000256" key="3">
    <source>
        <dbReference type="ARBA" id="ARBA00022552"/>
    </source>
</evidence>
<dbReference type="GeneTree" id="ENSGT00390000011821"/>
<dbReference type="GO" id="GO:0030688">
    <property type="term" value="C:preribosome, small subunit precursor"/>
    <property type="evidence" value="ECO:0007669"/>
    <property type="project" value="InterPro"/>
</dbReference>
<evidence type="ECO:0000256" key="1">
    <source>
        <dbReference type="ARBA" id="ARBA00004123"/>
    </source>
</evidence>
<evidence type="ECO:0000256" key="6">
    <source>
        <dbReference type="SAM" id="Phobius"/>
    </source>
</evidence>
<dbReference type="InterPro" id="IPR010301">
    <property type="entry name" value="RRP1"/>
</dbReference>
<keyword evidence="8" id="KW-1185">Reference proteome</keyword>
<reference evidence="7" key="2">
    <citation type="submission" date="2025-09" db="UniProtKB">
        <authorList>
            <consortium name="Ensembl"/>
        </authorList>
    </citation>
    <scope>IDENTIFICATION</scope>
</reference>
<evidence type="ECO:0000313" key="7">
    <source>
        <dbReference type="Ensembl" id="ENSHCOP00000026968.1"/>
    </source>
</evidence>
<comment type="subcellular location">
    <subcellularLocation>
        <location evidence="1">Nucleus</location>
    </subcellularLocation>
</comment>
<keyword evidence="6" id="KW-0812">Transmembrane</keyword>
<name>A0A3Q2ZKJ8_HIPCM</name>
<feature type="region of interest" description="Disordered" evidence="5">
    <location>
        <begin position="467"/>
        <end position="546"/>
    </location>
</feature>
<evidence type="ECO:0000313" key="8">
    <source>
        <dbReference type="Proteomes" id="UP000264820"/>
    </source>
</evidence>
<proteinExistence type="inferred from homology"/>
<evidence type="ECO:0000256" key="2">
    <source>
        <dbReference type="ARBA" id="ARBA00006374"/>
    </source>
</evidence>
<evidence type="ECO:0000256" key="4">
    <source>
        <dbReference type="ARBA" id="ARBA00023242"/>
    </source>
</evidence>
<dbReference type="OMA" id="PPALYCK"/>
<sequence length="883" mass="98157">MAAVQDPEIQLAQKLASNEKPIRTKALKKLKKYINVRSQKPTDGFTSEEMLKLWKGLFYCLWMQDKPLLQEELSNSLCTLIHTFHDIDGQLLYLESSLKTFKREWTGIDRLLMDKFFQVCVCVRVCACVCVCACVRVCVCVRARAYITFLPLMVALLFVLQLIRFMFRQSFEMLKRNNWDSSVVSRFLELFATELLNSGNGAPAGLQFHILDLYLTELAAVGASELTADQNLRFIEPFCKTAAKTKDRTLFGAICNSIFNTIIDQAPYAIEDLMKELKAAESSDSGQSSEGDDEEDLVKQINGSQSYLKQDAHESGDSDTELPFDDDDNIAPVLQFDYAALADKLLEVSIRSSTPSHNRERLYKIIKVLQDLSEGLFPQDGYPEEVSTDEDDEMFASRKRMKRGKTAKETAKNRKKKMQLKQDDDSDNDDMKPTDLTNKDIAKPWKKKKVSHDGCLGANLNARISNGEVTEAPNQSKIVLSESEDMAKKESSVSASDKASNLNSCTTNKKSKKKKKRPTSQCKEKLENNETTQEAGTTAVIGEHESPLKNSVKLESQAGSIALPPPCEITSNETELQASNTAKTKKKGLKAQKVKAFAVCSPKIPLDSLSIPCDNSAHVGTPLQPQGLTDATAVDECKRKNNKTQNVLFANPSTNVENEFASDNQMGTPLKKKNKRKYAKVKEVSSSEKEPEVGDEASDSLGKPNKKKRKIPVVFEFEADEFEPATPPNDTADIALDVKKSKAFHGSATPKAKPKTLSSDLVTFQRNVKVPTPLFFRTKGKCTTQVFGKKMGQTPTSDSKKVTFHLKNNKTAEFKKNDRSLLLSPEGSSKVPFDPQQKPKSGVLKSSPMALSTNIKTPNASSKRAFSTPKSTPKRRPVASDFF</sequence>
<feature type="compositionally biased region" description="Polar residues" evidence="5">
    <location>
        <begin position="849"/>
        <end position="871"/>
    </location>
</feature>
<dbReference type="STRING" id="109280.ENSHCOP00000026968"/>
<feature type="compositionally biased region" description="Polar residues" evidence="5">
    <location>
        <begin position="492"/>
        <end position="508"/>
    </location>
</feature>
<evidence type="ECO:0000256" key="5">
    <source>
        <dbReference type="SAM" id="MobiDB-lite"/>
    </source>
</evidence>
<feature type="compositionally biased region" description="Basic and acidic residues" evidence="5">
    <location>
        <begin position="680"/>
        <end position="692"/>
    </location>
</feature>
<dbReference type="Pfam" id="PF05997">
    <property type="entry name" value="Nop52"/>
    <property type="match status" value="2"/>
</dbReference>
<accession>A0A3Q2ZKJ8</accession>
<feature type="compositionally biased region" description="Basic residues" evidence="5">
    <location>
        <begin position="670"/>
        <end position="679"/>
    </location>
</feature>
<dbReference type="GO" id="GO:0005634">
    <property type="term" value="C:nucleus"/>
    <property type="evidence" value="ECO:0007669"/>
    <property type="project" value="UniProtKB-SubCell"/>
</dbReference>
<feature type="region of interest" description="Disordered" evidence="5">
    <location>
        <begin position="815"/>
        <end position="883"/>
    </location>
</feature>
<feature type="compositionally biased region" description="Polar residues" evidence="5">
    <location>
        <begin position="467"/>
        <end position="478"/>
    </location>
</feature>
<dbReference type="Proteomes" id="UP000264820">
    <property type="component" value="Unplaced"/>
</dbReference>
<feature type="region of interest" description="Disordered" evidence="5">
    <location>
        <begin position="658"/>
        <end position="710"/>
    </location>
</feature>
<feature type="region of interest" description="Disordered" evidence="5">
    <location>
        <begin position="398"/>
        <end position="452"/>
    </location>
</feature>
<keyword evidence="3" id="KW-0698">rRNA processing</keyword>
<dbReference type="GO" id="GO:0006364">
    <property type="term" value="P:rRNA processing"/>
    <property type="evidence" value="ECO:0007669"/>
    <property type="project" value="UniProtKB-KW"/>
</dbReference>
<protein>
    <submittedName>
        <fullName evidence="7">Ribosomal RNA processing protein 1 homolog A-like</fullName>
    </submittedName>
</protein>
<keyword evidence="6" id="KW-0472">Membrane</keyword>
<dbReference type="AlphaFoldDB" id="A0A3Q2ZKJ8"/>
<keyword evidence="6" id="KW-1133">Transmembrane helix</keyword>